<evidence type="ECO:0000256" key="2">
    <source>
        <dbReference type="ARBA" id="ARBA00008520"/>
    </source>
</evidence>
<protein>
    <submittedName>
        <fullName evidence="6">Glycerol-3-phosphate ABC transporter, periplasmic glycerol-3-phosphate-binding protein (TC 3.A.1.1.3)</fullName>
    </submittedName>
</protein>
<dbReference type="EMBL" id="FUKW01000090">
    <property type="protein sequence ID" value="SJN34266.1"/>
    <property type="molecule type" value="Genomic_DNA"/>
</dbReference>
<dbReference type="PROSITE" id="PS51257">
    <property type="entry name" value="PROKAR_LIPOPROTEIN"/>
    <property type="match status" value="1"/>
</dbReference>
<keyword evidence="3" id="KW-0813">Transport</keyword>
<evidence type="ECO:0000256" key="4">
    <source>
        <dbReference type="ARBA" id="ARBA00022729"/>
    </source>
</evidence>
<name>A0A1R4JQI2_9LACT</name>
<comment type="subcellular location">
    <subcellularLocation>
        <location evidence="1">Cell envelope</location>
    </subcellularLocation>
</comment>
<feature type="signal peptide" evidence="5">
    <location>
        <begin position="1"/>
        <end position="30"/>
    </location>
</feature>
<keyword evidence="4 5" id="KW-0732">Signal</keyword>
<accession>A0A1R4JQI2</accession>
<dbReference type="InterPro" id="IPR006059">
    <property type="entry name" value="SBP"/>
</dbReference>
<dbReference type="Gene3D" id="3.40.190.10">
    <property type="entry name" value="Periplasmic binding protein-like II"/>
    <property type="match status" value="2"/>
</dbReference>
<dbReference type="PANTHER" id="PTHR43649:SF31">
    <property type="entry name" value="SN-GLYCEROL-3-PHOSPHATE-BINDING PERIPLASMIC PROTEIN UGPB"/>
    <property type="match status" value="1"/>
</dbReference>
<evidence type="ECO:0000256" key="1">
    <source>
        <dbReference type="ARBA" id="ARBA00004196"/>
    </source>
</evidence>
<dbReference type="RefSeq" id="WP_087058472.1">
    <property type="nucleotide sequence ID" value="NZ_FUKW01000090.1"/>
</dbReference>
<dbReference type="GO" id="GO:0030313">
    <property type="term" value="C:cell envelope"/>
    <property type="evidence" value="ECO:0007669"/>
    <property type="project" value="UniProtKB-SubCell"/>
</dbReference>
<reference evidence="6 7" key="1">
    <citation type="submission" date="2017-02" db="EMBL/GenBank/DDBJ databases">
        <authorList>
            <person name="Peterson S.W."/>
        </authorList>
    </citation>
    <scope>NUCLEOTIDE SEQUENCE [LARGE SCALE GENOMIC DNA]</scope>
    <source>
        <strain evidence="6 7">42ea</strain>
    </source>
</reference>
<dbReference type="InterPro" id="IPR050490">
    <property type="entry name" value="Bact_solute-bd_prot1"/>
</dbReference>
<proteinExistence type="inferred from homology"/>
<dbReference type="Proteomes" id="UP000195611">
    <property type="component" value="Unassembled WGS sequence"/>
</dbReference>
<evidence type="ECO:0000256" key="5">
    <source>
        <dbReference type="SAM" id="SignalP"/>
    </source>
</evidence>
<dbReference type="CDD" id="cd14748">
    <property type="entry name" value="PBP2_UgpB"/>
    <property type="match status" value="1"/>
</dbReference>
<evidence type="ECO:0000313" key="7">
    <source>
        <dbReference type="Proteomes" id="UP000195611"/>
    </source>
</evidence>
<dbReference type="SUPFAM" id="SSF53850">
    <property type="entry name" value="Periplasmic binding protein-like II"/>
    <property type="match status" value="1"/>
</dbReference>
<dbReference type="PANTHER" id="PTHR43649">
    <property type="entry name" value="ARABINOSE-BINDING PROTEIN-RELATED"/>
    <property type="match status" value="1"/>
</dbReference>
<feature type="chain" id="PRO_5012548861" evidence="5">
    <location>
        <begin position="31"/>
        <end position="443"/>
    </location>
</feature>
<gene>
    <name evidence="6" type="ORF">FM115_06410</name>
</gene>
<comment type="similarity">
    <text evidence="2">Belongs to the bacterial solute-binding protein 1 family.</text>
</comment>
<sequence>MQNNKKLFKLGTGILTAGTLLMAACGNGNATSKEANDVTATETTSGETVEITFWHAMNGPHQEAITALTEAFNESQDQYEVVEQNQGGYDELNQAITGAGVSGELPTMSQLTSTDVPELASNDLLVPLSDEFLTENGFEQGTLDDIYEGFKETSVFEEERYAMPFSKSTRLMFFNQDILDEYEVETPSTWEEIEALGKKMVEAGDDRVATGLENGFEMEYETMARQNGAEFINGETLEVDIDSAESVEALEFLGNMMQESYARTAGEDGYFSGPFGRGESAMYIGSSAGLAHVAPVAEENGIDWGTAEVPTFNDKELTLFAGNDLGLYASATEEEQAGYVAYVNFLLQPENTAQWAMDTGYVPIVEAALDVPEYIEFLKEDPRSEAANRMLDYGVTSPTFAGYGEFRNELVSAMEEISVNNADPQTVLENLQTETESIIEANK</sequence>
<evidence type="ECO:0000313" key="6">
    <source>
        <dbReference type="EMBL" id="SJN34266.1"/>
    </source>
</evidence>
<organism evidence="6 7">
    <name type="scientific">Marinilactibacillus psychrotolerans 42ea</name>
    <dbReference type="NCBI Taxonomy" id="1255609"/>
    <lineage>
        <taxon>Bacteria</taxon>
        <taxon>Bacillati</taxon>
        <taxon>Bacillota</taxon>
        <taxon>Bacilli</taxon>
        <taxon>Lactobacillales</taxon>
        <taxon>Carnobacteriaceae</taxon>
        <taxon>Marinilactibacillus</taxon>
    </lineage>
</organism>
<evidence type="ECO:0000256" key="3">
    <source>
        <dbReference type="ARBA" id="ARBA00022448"/>
    </source>
</evidence>
<dbReference type="AlphaFoldDB" id="A0A1R4JQI2"/>
<dbReference type="Pfam" id="PF13416">
    <property type="entry name" value="SBP_bac_8"/>
    <property type="match status" value="1"/>
</dbReference>